<dbReference type="Proteomes" id="UP000277457">
    <property type="component" value="Unassembled WGS sequence"/>
</dbReference>
<reference evidence="1 2" key="1">
    <citation type="submission" date="2018-06" db="EMBL/GenBank/DDBJ databases">
        <title>Extensive metabolic versatility and redundancy in microbially diverse, dynamic hydrothermal sediments.</title>
        <authorList>
            <person name="Dombrowski N."/>
            <person name="Teske A."/>
            <person name="Baker B.J."/>
        </authorList>
    </citation>
    <scope>NUCLEOTIDE SEQUENCE [LARGE SCALE GENOMIC DNA]</scope>
    <source>
        <strain evidence="1">B7_G13</strain>
    </source>
</reference>
<name>A0A662D2K7_UNCAE</name>
<comment type="caution">
    <text evidence="1">The sequence shown here is derived from an EMBL/GenBank/DDBJ whole genome shotgun (WGS) entry which is preliminary data.</text>
</comment>
<gene>
    <name evidence="1" type="ORF">DRZ78_03915</name>
</gene>
<proteinExistence type="predicted"/>
<dbReference type="AlphaFoldDB" id="A0A662D2K7"/>
<evidence type="ECO:0000313" key="1">
    <source>
        <dbReference type="EMBL" id="RLE06893.1"/>
    </source>
</evidence>
<accession>A0A662D2K7</accession>
<dbReference type="EMBL" id="QMPY01000139">
    <property type="protein sequence ID" value="RLE06893.1"/>
    <property type="molecule type" value="Genomic_DNA"/>
</dbReference>
<dbReference type="Gene3D" id="2.40.160.60">
    <property type="entry name" value="Outer membrane protein transport protein (OMPP1/FadL/TodX)"/>
    <property type="match status" value="2"/>
</dbReference>
<feature type="non-terminal residue" evidence="1">
    <location>
        <position position="300"/>
    </location>
</feature>
<dbReference type="SUPFAM" id="SSF56935">
    <property type="entry name" value="Porins"/>
    <property type="match status" value="1"/>
</dbReference>
<organism evidence="1 2">
    <name type="scientific">Aerophobetes bacterium</name>
    <dbReference type="NCBI Taxonomy" id="2030807"/>
    <lineage>
        <taxon>Bacteria</taxon>
        <taxon>Candidatus Aerophobota</taxon>
    </lineage>
</organism>
<sequence length="300" mass="33392">MKGKLKFLTLAIFINFILSLKGIIPPGYTNEGYLYIKDSGFVNLPINARAKGMGEAFVAVAEGYGGGYFNPAGLVQIKQRELGMMYSDLYGLGLLTHSFLCFTEPSPHKGAGELSWNHLSANLEPERWSYDLFCYSYGQFLSKAETPSEEAFNAWGVNLKYLKQTTDLEDATGYSLDVGFLKREKKFSWGVSLQNVLSQIDWQTGKKESIPLNIKMGTAYKPVPRFLLALDTNLSLENLPEDISLGGEWCFSNRIALRLGIVKIFQEESDLSLSGGLGFYLPVQAKTKITRGIGFDYAFS</sequence>
<evidence type="ECO:0000313" key="2">
    <source>
        <dbReference type="Proteomes" id="UP000277457"/>
    </source>
</evidence>
<evidence type="ECO:0008006" key="3">
    <source>
        <dbReference type="Google" id="ProtNLM"/>
    </source>
</evidence>
<protein>
    <recommendedName>
        <fullName evidence="3">PorV/PorQ family protein</fullName>
    </recommendedName>
</protein>